<evidence type="ECO:0000256" key="2">
    <source>
        <dbReference type="ARBA" id="ARBA00022448"/>
    </source>
</evidence>
<comment type="caution">
    <text evidence="9">The sequence shown here is derived from an EMBL/GenBank/DDBJ whole genome shotgun (WGS) entry which is preliminary data.</text>
</comment>
<proteinExistence type="predicted"/>
<gene>
    <name evidence="9" type="ORF">EI42_00623</name>
</gene>
<evidence type="ECO:0000313" key="9">
    <source>
        <dbReference type="EMBL" id="PZW36449.1"/>
    </source>
</evidence>
<comment type="subcellular location">
    <subcellularLocation>
        <location evidence="1">Membrane</location>
        <topology evidence="1">Single-pass membrane protein</topology>
    </subcellularLocation>
</comment>
<evidence type="ECO:0000256" key="7">
    <source>
        <dbReference type="ARBA" id="ARBA00023136"/>
    </source>
</evidence>
<keyword evidence="2" id="KW-0813">Transport</keyword>
<evidence type="ECO:0008006" key="11">
    <source>
        <dbReference type="Google" id="ProtNLM"/>
    </source>
</evidence>
<keyword evidence="3" id="KW-0812">Transmembrane</keyword>
<reference evidence="9 10" key="1">
    <citation type="submission" date="2018-06" db="EMBL/GenBank/DDBJ databases">
        <title>Genomic Encyclopedia of Archaeal and Bacterial Type Strains, Phase II (KMG-II): from individual species to whole genera.</title>
        <authorList>
            <person name="Goeker M."/>
        </authorList>
    </citation>
    <scope>NUCLEOTIDE SEQUENCE [LARGE SCALE GENOMIC DNA]</scope>
    <source>
        <strain evidence="9 10">ATCC BAA-1881</strain>
    </source>
</reference>
<keyword evidence="6" id="KW-0811">Translocation</keyword>
<feature type="region of interest" description="Disordered" evidence="8">
    <location>
        <begin position="67"/>
        <end position="89"/>
    </location>
</feature>
<dbReference type="AlphaFoldDB" id="A0A326UR07"/>
<evidence type="ECO:0000313" key="10">
    <source>
        <dbReference type="Proteomes" id="UP000248806"/>
    </source>
</evidence>
<accession>A0A326UR07</accession>
<dbReference type="InterPro" id="IPR003369">
    <property type="entry name" value="TatA/B/E"/>
</dbReference>
<dbReference type="Gene3D" id="1.20.5.3310">
    <property type="match status" value="1"/>
</dbReference>
<evidence type="ECO:0000256" key="5">
    <source>
        <dbReference type="ARBA" id="ARBA00022989"/>
    </source>
</evidence>
<organism evidence="9 10">
    <name type="scientific">Thermosporothrix hazakensis</name>
    <dbReference type="NCBI Taxonomy" id="644383"/>
    <lineage>
        <taxon>Bacteria</taxon>
        <taxon>Bacillati</taxon>
        <taxon>Chloroflexota</taxon>
        <taxon>Ktedonobacteria</taxon>
        <taxon>Ktedonobacterales</taxon>
        <taxon>Thermosporotrichaceae</taxon>
        <taxon>Thermosporothrix</taxon>
    </lineage>
</organism>
<dbReference type="RefSeq" id="WP_111318704.1">
    <property type="nucleotide sequence ID" value="NZ_BIFX01000001.1"/>
</dbReference>
<name>A0A326UR07_THEHA</name>
<sequence length="89" mass="9733">MHYLNLAILILLLLAVFGPKHLVKMGKGAGKVVGEAKVMKDKLMADLKVDDIVGDLRDVPTSPRDVARKLLLDSPKDTKEQDVKVAKAE</sequence>
<dbReference type="EMBL" id="QKUF01000001">
    <property type="protein sequence ID" value="PZW36449.1"/>
    <property type="molecule type" value="Genomic_DNA"/>
</dbReference>
<dbReference type="Proteomes" id="UP000248806">
    <property type="component" value="Unassembled WGS sequence"/>
</dbReference>
<evidence type="ECO:0000256" key="4">
    <source>
        <dbReference type="ARBA" id="ARBA00022927"/>
    </source>
</evidence>
<protein>
    <recommendedName>
        <fullName evidence="11">Sec-independent protein translocase protein TatA</fullName>
    </recommendedName>
</protein>
<evidence type="ECO:0000256" key="3">
    <source>
        <dbReference type="ARBA" id="ARBA00022692"/>
    </source>
</evidence>
<keyword evidence="10" id="KW-1185">Reference proteome</keyword>
<evidence type="ECO:0000256" key="1">
    <source>
        <dbReference type="ARBA" id="ARBA00004167"/>
    </source>
</evidence>
<evidence type="ECO:0000256" key="8">
    <source>
        <dbReference type="SAM" id="MobiDB-lite"/>
    </source>
</evidence>
<keyword evidence="5" id="KW-1133">Transmembrane helix</keyword>
<dbReference type="Pfam" id="PF02416">
    <property type="entry name" value="TatA_B_E"/>
    <property type="match status" value="1"/>
</dbReference>
<keyword evidence="4" id="KW-0653">Protein transport</keyword>
<evidence type="ECO:0000256" key="6">
    <source>
        <dbReference type="ARBA" id="ARBA00023010"/>
    </source>
</evidence>
<keyword evidence="7" id="KW-0472">Membrane</keyword>